<dbReference type="EMBL" id="JACHLI010000001">
    <property type="protein sequence ID" value="MBB4861421.1"/>
    <property type="molecule type" value="Genomic_DNA"/>
</dbReference>
<proteinExistence type="predicted"/>
<evidence type="ECO:0000256" key="2">
    <source>
        <dbReference type="SAM" id="Phobius"/>
    </source>
</evidence>
<name>A0A7W7KFF1_PSENT</name>
<sequence>MEIPSNKRVRLPPEERTTSEARLDPSEVLKEFALTAVEIDDSDYDMRVNETRFALAVNFILFLSIIGTLVLLAGGLFYLSVPAPTPHATTQDGQIYELKPLKIVRP</sequence>
<keyword evidence="2" id="KW-0472">Membrane</keyword>
<feature type="compositionally biased region" description="Basic and acidic residues" evidence="1">
    <location>
        <begin position="11"/>
        <end position="22"/>
    </location>
</feature>
<reference evidence="3 4" key="1">
    <citation type="submission" date="2020-08" db="EMBL/GenBank/DDBJ databases">
        <title>Functional genomics of gut bacteria from endangered species of beetles.</title>
        <authorList>
            <person name="Carlos-Shanley C."/>
        </authorList>
    </citation>
    <scope>NUCLEOTIDE SEQUENCE [LARGE SCALE GENOMIC DNA]</scope>
    <source>
        <strain evidence="3 4">S00179</strain>
    </source>
</reference>
<feature type="transmembrane region" description="Helical" evidence="2">
    <location>
        <begin position="53"/>
        <end position="79"/>
    </location>
</feature>
<dbReference type="RefSeq" id="WP_184585688.1">
    <property type="nucleotide sequence ID" value="NZ_JACHLI010000001.1"/>
</dbReference>
<protein>
    <submittedName>
        <fullName evidence="3">Uncharacterized protein</fullName>
    </submittedName>
</protein>
<evidence type="ECO:0000313" key="4">
    <source>
        <dbReference type="Proteomes" id="UP000566995"/>
    </source>
</evidence>
<gene>
    <name evidence="3" type="ORF">HNP46_000232</name>
</gene>
<accession>A0A7W7KFF1</accession>
<keyword evidence="2" id="KW-1133">Transmembrane helix</keyword>
<organism evidence="3 4">
    <name type="scientific">Pseudomonas nitroreducens</name>
    <dbReference type="NCBI Taxonomy" id="46680"/>
    <lineage>
        <taxon>Bacteria</taxon>
        <taxon>Pseudomonadati</taxon>
        <taxon>Pseudomonadota</taxon>
        <taxon>Gammaproteobacteria</taxon>
        <taxon>Pseudomonadales</taxon>
        <taxon>Pseudomonadaceae</taxon>
        <taxon>Pseudomonas</taxon>
    </lineage>
</organism>
<dbReference type="AlphaFoldDB" id="A0A7W7KFF1"/>
<keyword evidence="2" id="KW-0812">Transmembrane</keyword>
<dbReference type="Proteomes" id="UP000566995">
    <property type="component" value="Unassembled WGS sequence"/>
</dbReference>
<feature type="region of interest" description="Disordered" evidence="1">
    <location>
        <begin position="1"/>
        <end position="22"/>
    </location>
</feature>
<evidence type="ECO:0000313" key="3">
    <source>
        <dbReference type="EMBL" id="MBB4861421.1"/>
    </source>
</evidence>
<evidence type="ECO:0000256" key="1">
    <source>
        <dbReference type="SAM" id="MobiDB-lite"/>
    </source>
</evidence>
<comment type="caution">
    <text evidence="3">The sequence shown here is derived from an EMBL/GenBank/DDBJ whole genome shotgun (WGS) entry which is preliminary data.</text>
</comment>